<sequence length="166" mass="18638">MEVKVKISLDVQAMTEFMLYQIYTGGAGIAVLVLGALNAGLAVAFAVRGEWMMVLVFAVFAFLLFFGFPAVIRSRVSALQGKRKFVKPVEYRFSEEGIETEAQERVRKVPWEQFAKAVERKHILILYDREKHPLVLPVDQLGEDLGAVKEMIAAHLPQAAVRFKKG</sequence>
<dbReference type="Proteomes" id="UP000705508">
    <property type="component" value="Unassembled WGS sequence"/>
</dbReference>
<dbReference type="AlphaFoldDB" id="A0A938XF03"/>
<reference evidence="3" key="2">
    <citation type="journal article" date="2021" name="Sci. Rep.">
        <title>The distribution of antibiotic resistance genes in chicken gut microbiota commensals.</title>
        <authorList>
            <person name="Juricova H."/>
            <person name="Matiasovicova J."/>
            <person name="Kubasova T."/>
            <person name="Cejkova D."/>
            <person name="Rychlik I."/>
        </authorList>
    </citation>
    <scope>NUCLEOTIDE SEQUENCE</scope>
    <source>
        <strain evidence="3">An582</strain>
    </source>
</reference>
<dbReference type="EMBL" id="JACJKS010000032">
    <property type="protein sequence ID" value="MBM6949474.1"/>
    <property type="molecule type" value="Genomic_DNA"/>
</dbReference>
<organism evidence="3 4">
    <name type="scientific">Mordavella massiliensis</name>
    <dbReference type="NCBI Taxonomy" id="1871024"/>
    <lineage>
        <taxon>Bacteria</taxon>
        <taxon>Bacillati</taxon>
        <taxon>Bacillota</taxon>
        <taxon>Clostridia</taxon>
        <taxon>Eubacteriales</taxon>
        <taxon>Clostridiaceae</taxon>
        <taxon>Mordavella</taxon>
    </lineage>
</organism>
<keyword evidence="1" id="KW-0472">Membrane</keyword>
<name>A0A938XF03_9CLOT</name>
<dbReference type="Pfam" id="PF14317">
    <property type="entry name" value="YcxB"/>
    <property type="match status" value="1"/>
</dbReference>
<dbReference type="InterPro" id="IPR025588">
    <property type="entry name" value="YcxB-like_C"/>
</dbReference>
<feature type="domain" description="YcxB-like C-terminal" evidence="2">
    <location>
        <begin position="93"/>
        <end position="152"/>
    </location>
</feature>
<reference evidence="3" key="1">
    <citation type="submission" date="2020-08" db="EMBL/GenBank/DDBJ databases">
        <authorList>
            <person name="Cejkova D."/>
            <person name="Kubasova T."/>
            <person name="Jahodarova E."/>
            <person name="Rychlik I."/>
        </authorList>
    </citation>
    <scope>NUCLEOTIDE SEQUENCE</scope>
    <source>
        <strain evidence="3">An582</strain>
    </source>
</reference>
<keyword evidence="1" id="KW-0812">Transmembrane</keyword>
<proteinExistence type="predicted"/>
<accession>A0A938XF03</accession>
<keyword evidence="1" id="KW-1133">Transmembrane helix</keyword>
<evidence type="ECO:0000259" key="2">
    <source>
        <dbReference type="Pfam" id="PF14317"/>
    </source>
</evidence>
<gene>
    <name evidence="3" type="ORF">H6A20_12640</name>
</gene>
<dbReference type="RefSeq" id="WP_204907469.1">
    <property type="nucleotide sequence ID" value="NZ_JACJKS010000032.1"/>
</dbReference>
<protein>
    <submittedName>
        <fullName evidence="3">YcxB family protein</fullName>
    </submittedName>
</protein>
<evidence type="ECO:0000256" key="1">
    <source>
        <dbReference type="SAM" id="Phobius"/>
    </source>
</evidence>
<feature type="transmembrane region" description="Helical" evidence="1">
    <location>
        <begin position="20"/>
        <end position="45"/>
    </location>
</feature>
<evidence type="ECO:0000313" key="4">
    <source>
        <dbReference type="Proteomes" id="UP000705508"/>
    </source>
</evidence>
<evidence type="ECO:0000313" key="3">
    <source>
        <dbReference type="EMBL" id="MBM6949474.1"/>
    </source>
</evidence>
<comment type="caution">
    <text evidence="3">The sequence shown here is derived from an EMBL/GenBank/DDBJ whole genome shotgun (WGS) entry which is preliminary data.</text>
</comment>
<feature type="transmembrane region" description="Helical" evidence="1">
    <location>
        <begin position="51"/>
        <end position="72"/>
    </location>
</feature>